<organism evidence="7 8">
    <name type="scientific">Mauremys mutica</name>
    <name type="common">yellowpond turtle</name>
    <dbReference type="NCBI Taxonomy" id="74926"/>
    <lineage>
        <taxon>Eukaryota</taxon>
        <taxon>Metazoa</taxon>
        <taxon>Chordata</taxon>
        <taxon>Craniata</taxon>
        <taxon>Vertebrata</taxon>
        <taxon>Euteleostomi</taxon>
        <taxon>Archelosauria</taxon>
        <taxon>Testudinata</taxon>
        <taxon>Testudines</taxon>
        <taxon>Cryptodira</taxon>
        <taxon>Durocryptodira</taxon>
        <taxon>Testudinoidea</taxon>
        <taxon>Geoemydidae</taxon>
        <taxon>Geoemydinae</taxon>
        <taxon>Mauremys</taxon>
    </lineage>
</organism>
<keyword evidence="4" id="KW-1015">Disulfide bond</keyword>
<dbReference type="PANTHER" id="PTHR24271">
    <property type="entry name" value="KALLIKREIN-RELATED"/>
    <property type="match status" value="1"/>
</dbReference>
<comment type="caution">
    <text evidence="7">The sequence shown here is derived from an EMBL/GenBank/DDBJ whole genome shotgun (WGS) entry which is preliminary data.</text>
</comment>
<dbReference type="PANTHER" id="PTHR24271:SF51">
    <property type="entry name" value="GRANZYME M"/>
    <property type="match status" value="1"/>
</dbReference>
<keyword evidence="8" id="KW-1185">Reference proteome</keyword>
<dbReference type="PROSITE" id="PS50240">
    <property type="entry name" value="TRYPSIN_DOM"/>
    <property type="match status" value="1"/>
</dbReference>
<dbReference type="Pfam" id="PF00089">
    <property type="entry name" value="Trypsin"/>
    <property type="match status" value="1"/>
</dbReference>
<dbReference type="AlphaFoldDB" id="A0A9D3X3I1"/>
<dbReference type="FunFam" id="2.40.10.10:FF:000005">
    <property type="entry name" value="Serine protease 37"/>
    <property type="match status" value="1"/>
</dbReference>
<gene>
    <name evidence="7" type="ORF">KIL84_008765</name>
</gene>
<dbReference type="CDD" id="cd00190">
    <property type="entry name" value="Tryp_SPc"/>
    <property type="match status" value="1"/>
</dbReference>
<dbReference type="PROSITE" id="PS00135">
    <property type="entry name" value="TRYPSIN_SER"/>
    <property type="match status" value="1"/>
</dbReference>
<evidence type="ECO:0000256" key="3">
    <source>
        <dbReference type="ARBA" id="ARBA00022825"/>
    </source>
</evidence>
<feature type="domain" description="Peptidase S1" evidence="6">
    <location>
        <begin position="138"/>
        <end position="367"/>
    </location>
</feature>
<evidence type="ECO:0000256" key="1">
    <source>
        <dbReference type="ARBA" id="ARBA00022670"/>
    </source>
</evidence>
<evidence type="ECO:0000256" key="5">
    <source>
        <dbReference type="RuleBase" id="RU363034"/>
    </source>
</evidence>
<name>A0A9D3X3I1_9SAUR</name>
<dbReference type="Proteomes" id="UP000827986">
    <property type="component" value="Unassembled WGS sequence"/>
</dbReference>
<dbReference type="SUPFAM" id="SSF50494">
    <property type="entry name" value="Trypsin-like serine proteases"/>
    <property type="match status" value="1"/>
</dbReference>
<dbReference type="PROSITE" id="PS00134">
    <property type="entry name" value="TRYPSIN_HIS"/>
    <property type="match status" value="1"/>
</dbReference>
<protein>
    <recommendedName>
        <fullName evidence="6">Peptidase S1 domain-containing protein</fullName>
    </recommendedName>
</protein>
<dbReference type="InterPro" id="IPR018114">
    <property type="entry name" value="TRYPSIN_HIS"/>
</dbReference>
<dbReference type="PRINTS" id="PR00722">
    <property type="entry name" value="CHYMOTRYPSIN"/>
</dbReference>
<accession>A0A9D3X3I1</accession>
<dbReference type="InterPro" id="IPR001314">
    <property type="entry name" value="Peptidase_S1A"/>
</dbReference>
<dbReference type="InterPro" id="IPR043504">
    <property type="entry name" value="Peptidase_S1_PA_chymotrypsin"/>
</dbReference>
<keyword evidence="3 5" id="KW-0720">Serine protease</keyword>
<reference evidence="7" key="1">
    <citation type="submission" date="2021-09" db="EMBL/GenBank/DDBJ databases">
        <title>The genome of Mauremys mutica provides insights into the evolution of semi-aquatic lifestyle.</title>
        <authorList>
            <person name="Gong S."/>
            <person name="Gao Y."/>
        </authorList>
    </citation>
    <scope>NUCLEOTIDE SEQUENCE</scope>
    <source>
        <strain evidence="7">MM-2020</strain>
        <tissue evidence="7">Muscle</tissue>
    </source>
</reference>
<dbReference type="GO" id="GO:0004252">
    <property type="term" value="F:serine-type endopeptidase activity"/>
    <property type="evidence" value="ECO:0007669"/>
    <property type="project" value="InterPro"/>
</dbReference>
<sequence>MLCGSSSPLPAGSLGVFQPLALSFFLPLKHLPAPARQHFASSAIQFSQAVKKGPRQGGGCDSRLPRALSPLQRRCDCAQGRSGVYNYERKSPPAEAVGRRLLQTAQRGGSMKADGKFLFLVLLLLPIGKTAGQLQSSIIGGREALPHSRPYMVSIHKGGLPACGGVLVHARWVLTAAHCYSDLIKGPIRVMVGLHRQPRGNARVQVFTVAKFIPHPSYSRTTMANDIMLLKLGKKVVWNKETSLLPLSKKNPAPGTPCSVAGWGRFREGSKYSPVLRELDVKVMDIRMCNNSRYWHGEVTSTMMCIEGIEKGSAPCQGDSGGPVVCGKKAEVAGVISFTGKSCVDVFKPPVATAVFKYKTWIKKYLRWGRAL</sequence>
<dbReference type="GO" id="GO:0006508">
    <property type="term" value="P:proteolysis"/>
    <property type="evidence" value="ECO:0007669"/>
    <property type="project" value="UniProtKB-KW"/>
</dbReference>
<dbReference type="InterPro" id="IPR001254">
    <property type="entry name" value="Trypsin_dom"/>
</dbReference>
<evidence type="ECO:0000256" key="2">
    <source>
        <dbReference type="ARBA" id="ARBA00022801"/>
    </source>
</evidence>
<keyword evidence="1 5" id="KW-0645">Protease</keyword>
<dbReference type="InterPro" id="IPR009003">
    <property type="entry name" value="Peptidase_S1_PA"/>
</dbReference>
<dbReference type="EMBL" id="JAHDVG010000479">
    <property type="protein sequence ID" value="KAH1174774.1"/>
    <property type="molecule type" value="Genomic_DNA"/>
</dbReference>
<evidence type="ECO:0000313" key="8">
    <source>
        <dbReference type="Proteomes" id="UP000827986"/>
    </source>
</evidence>
<evidence type="ECO:0000313" key="7">
    <source>
        <dbReference type="EMBL" id="KAH1174774.1"/>
    </source>
</evidence>
<proteinExistence type="predicted"/>
<evidence type="ECO:0000259" key="6">
    <source>
        <dbReference type="PROSITE" id="PS50240"/>
    </source>
</evidence>
<dbReference type="InterPro" id="IPR033116">
    <property type="entry name" value="TRYPSIN_SER"/>
</dbReference>
<dbReference type="SMART" id="SM00020">
    <property type="entry name" value="Tryp_SPc"/>
    <property type="match status" value="1"/>
</dbReference>
<dbReference type="Gene3D" id="2.40.10.10">
    <property type="entry name" value="Trypsin-like serine proteases"/>
    <property type="match status" value="2"/>
</dbReference>
<evidence type="ECO:0000256" key="4">
    <source>
        <dbReference type="ARBA" id="ARBA00023157"/>
    </source>
</evidence>
<keyword evidence="2 5" id="KW-0378">Hydrolase</keyword>